<evidence type="ECO:0000313" key="4">
    <source>
        <dbReference type="Proteomes" id="UP000695000"/>
    </source>
</evidence>
<dbReference type="SMART" id="SM00034">
    <property type="entry name" value="CLECT"/>
    <property type="match status" value="1"/>
</dbReference>
<dbReference type="CDD" id="cd00037">
    <property type="entry name" value="CLECT"/>
    <property type="match status" value="1"/>
</dbReference>
<gene>
    <name evidence="5" type="primary">LOC108556589</name>
</gene>
<accession>A0ABM1M0Z9</accession>
<dbReference type="SUPFAM" id="SSF56436">
    <property type="entry name" value="C-type lectin-like"/>
    <property type="match status" value="1"/>
</dbReference>
<evidence type="ECO:0000313" key="5">
    <source>
        <dbReference type="RefSeq" id="XP_017768249.1"/>
    </source>
</evidence>
<dbReference type="InterPro" id="IPR050111">
    <property type="entry name" value="C-type_lectin/snaclec_domain"/>
</dbReference>
<evidence type="ECO:0000256" key="1">
    <source>
        <dbReference type="ARBA" id="ARBA00023157"/>
    </source>
</evidence>
<dbReference type="InterPro" id="IPR018378">
    <property type="entry name" value="C-type_lectin_CS"/>
</dbReference>
<feature type="signal peptide" evidence="2">
    <location>
        <begin position="1"/>
        <end position="19"/>
    </location>
</feature>
<protein>
    <submittedName>
        <fullName evidence="5">C-type lectin 37Db-like</fullName>
    </submittedName>
</protein>
<dbReference type="PROSITE" id="PS50041">
    <property type="entry name" value="C_TYPE_LECTIN_2"/>
    <property type="match status" value="1"/>
</dbReference>
<proteinExistence type="predicted"/>
<feature type="domain" description="C-type lectin" evidence="3">
    <location>
        <begin position="31"/>
        <end position="153"/>
    </location>
</feature>
<dbReference type="Proteomes" id="UP000695000">
    <property type="component" value="Unplaced"/>
</dbReference>
<organism evidence="4 5">
    <name type="scientific">Nicrophorus vespilloides</name>
    <name type="common">Boreal carrion beetle</name>
    <dbReference type="NCBI Taxonomy" id="110193"/>
    <lineage>
        <taxon>Eukaryota</taxon>
        <taxon>Metazoa</taxon>
        <taxon>Ecdysozoa</taxon>
        <taxon>Arthropoda</taxon>
        <taxon>Hexapoda</taxon>
        <taxon>Insecta</taxon>
        <taxon>Pterygota</taxon>
        <taxon>Neoptera</taxon>
        <taxon>Endopterygota</taxon>
        <taxon>Coleoptera</taxon>
        <taxon>Polyphaga</taxon>
        <taxon>Staphyliniformia</taxon>
        <taxon>Silphidae</taxon>
        <taxon>Nicrophorinae</taxon>
        <taxon>Nicrophorus</taxon>
    </lineage>
</organism>
<feature type="chain" id="PRO_5047399298" evidence="2">
    <location>
        <begin position="20"/>
        <end position="157"/>
    </location>
</feature>
<evidence type="ECO:0000256" key="2">
    <source>
        <dbReference type="SAM" id="SignalP"/>
    </source>
</evidence>
<dbReference type="InterPro" id="IPR016187">
    <property type="entry name" value="CTDL_fold"/>
</dbReference>
<dbReference type="RefSeq" id="XP_017768249.1">
    <property type="nucleotide sequence ID" value="XM_017912760.1"/>
</dbReference>
<dbReference type="Pfam" id="PF00059">
    <property type="entry name" value="Lectin_C"/>
    <property type="match status" value="1"/>
</dbReference>
<name>A0ABM1M0Z9_NICVS</name>
<dbReference type="PROSITE" id="PS51257">
    <property type="entry name" value="PROKAR_LIPOPROTEIN"/>
    <property type="match status" value="1"/>
</dbReference>
<keyword evidence="4" id="KW-1185">Reference proteome</keyword>
<dbReference type="PROSITE" id="PS00615">
    <property type="entry name" value="C_TYPE_LECTIN_1"/>
    <property type="match status" value="1"/>
</dbReference>
<dbReference type="InterPro" id="IPR016186">
    <property type="entry name" value="C-type_lectin-like/link_sf"/>
</dbReference>
<keyword evidence="2" id="KW-0732">Signal</keyword>
<dbReference type="Gene3D" id="3.10.100.10">
    <property type="entry name" value="Mannose-Binding Protein A, subunit A"/>
    <property type="match status" value="1"/>
</dbReference>
<sequence>MNVKLLLILLVAFCGCSSSASLKRSPYHYEYKNKFYYLETLYKTTWFKAFMACSKMGMELLSIDSDEEFDKIHEFVKDKMEYKNDLEIWTSGVIKEKDQFGWINSGNPVFSRWHPNQPNNYSGHQFCLNIWYFNKQFLLNDMECDTNMYFICESRKV</sequence>
<dbReference type="PANTHER" id="PTHR22803">
    <property type="entry name" value="MANNOSE, PHOSPHOLIPASE, LECTIN RECEPTOR RELATED"/>
    <property type="match status" value="1"/>
</dbReference>
<keyword evidence="1" id="KW-1015">Disulfide bond</keyword>
<dbReference type="GeneID" id="108556589"/>
<dbReference type="InterPro" id="IPR001304">
    <property type="entry name" value="C-type_lectin-like"/>
</dbReference>
<reference evidence="5" key="1">
    <citation type="submission" date="2025-08" db="UniProtKB">
        <authorList>
            <consortium name="RefSeq"/>
        </authorList>
    </citation>
    <scope>IDENTIFICATION</scope>
    <source>
        <tissue evidence="5">Whole Larva</tissue>
    </source>
</reference>
<evidence type="ECO:0000259" key="3">
    <source>
        <dbReference type="PROSITE" id="PS50041"/>
    </source>
</evidence>